<dbReference type="SUPFAM" id="SSF52540">
    <property type="entry name" value="P-loop containing nucleoside triphosphate hydrolases"/>
    <property type="match status" value="1"/>
</dbReference>
<dbReference type="GO" id="GO:0051782">
    <property type="term" value="P:negative regulation of cell division"/>
    <property type="evidence" value="ECO:0007669"/>
    <property type="project" value="TreeGrafter"/>
</dbReference>
<dbReference type="AlphaFoldDB" id="A0A401FQ66"/>
<keyword evidence="2" id="KW-0067">ATP-binding</keyword>
<proteinExistence type="predicted"/>
<gene>
    <name evidence="4" type="ORF">DENIS_0053</name>
</gene>
<dbReference type="InterPro" id="IPR014433">
    <property type="entry name" value="CooC"/>
</dbReference>
<keyword evidence="5" id="KW-1185">Reference proteome</keyword>
<dbReference type="FunFam" id="3.40.50.300:FF:001573">
    <property type="entry name" value="Carbon monoxide dehydrogenase accessory protein CooC"/>
    <property type="match status" value="1"/>
</dbReference>
<keyword evidence="1" id="KW-0547">Nucleotide-binding</keyword>
<protein>
    <submittedName>
        <fullName evidence="4">Carbon monoxide dehydrogenase</fullName>
    </submittedName>
</protein>
<reference evidence="5" key="2">
    <citation type="submission" date="2019-01" db="EMBL/GenBank/DDBJ databases">
        <title>Genome sequence of Desulfonema ishimotonii strain Tokyo 01.</title>
        <authorList>
            <person name="Fukui M."/>
        </authorList>
    </citation>
    <scope>NUCLEOTIDE SEQUENCE [LARGE SCALE GENOMIC DNA]</scope>
    <source>
        <strain evidence="5">Tokyo 01</strain>
    </source>
</reference>
<dbReference type="PANTHER" id="PTHR43384">
    <property type="entry name" value="SEPTUM SITE-DETERMINING PROTEIN MIND HOMOLOG, CHLOROPLASTIC-RELATED"/>
    <property type="match status" value="1"/>
</dbReference>
<evidence type="ECO:0000313" key="5">
    <source>
        <dbReference type="Proteomes" id="UP000288096"/>
    </source>
</evidence>
<dbReference type="InterPro" id="IPR002586">
    <property type="entry name" value="CobQ/CobB/MinD/ParA_Nub-bd_dom"/>
</dbReference>
<dbReference type="Pfam" id="PF01656">
    <property type="entry name" value="CbiA"/>
    <property type="match status" value="1"/>
</dbReference>
<dbReference type="InterPro" id="IPR050625">
    <property type="entry name" value="ParA/MinD_ATPase"/>
</dbReference>
<evidence type="ECO:0000256" key="1">
    <source>
        <dbReference type="ARBA" id="ARBA00022741"/>
    </source>
</evidence>
<accession>A0A401FQ66</accession>
<dbReference type="GO" id="GO:0005829">
    <property type="term" value="C:cytosol"/>
    <property type="evidence" value="ECO:0007669"/>
    <property type="project" value="TreeGrafter"/>
</dbReference>
<evidence type="ECO:0000313" key="4">
    <source>
        <dbReference type="EMBL" id="GBC59117.1"/>
    </source>
</evidence>
<organism evidence="4 5">
    <name type="scientific">Desulfonema ishimotonii</name>
    <dbReference type="NCBI Taxonomy" id="45657"/>
    <lineage>
        <taxon>Bacteria</taxon>
        <taxon>Pseudomonadati</taxon>
        <taxon>Thermodesulfobacteriota</taxon>
        <taxon>Desulfobacteria</taxon>
        <taxon>Desulfobacterales</taxon>
        <taxon>Desulfococcaceae</taxon>
        <taxon>Desulfonema</taxon>
    </lineage>
</organism>
<evidence type="ECO:0000256" key="2">
    <source>
        <dbReference type="ARBA" id="ARBA00022840"/>
    </source>
</evidence>
<sequence length="251" mass="26810">MKLAISGKGGVGKTTFSSLLIRELNAQGKHVLAIDADPDANLASAIGIEGAEQITPIAEMKEMIFERTEAKPGTIGGFFKLNPRVDDLPEKLSARLENIKLMRLGGVPKGGGGCICPESTLLRALVTHVVLARDEVVVMDMEAGIEHLGRGTARAVDKLLVVVEPGRRSLDTAAHIRHLAAEIGLTSIAVIGNKVRSADDEAFLKKHLGDFEFLGFIPYDNALIEADLEGISPFDVKSPAIEAVKEMVAKL</sequence>
<dbReference type="RefSeq" id="WP_124326656.1">
    <property type="nucleotide sequence ID" value="NZ_BEXT01000001.1"/>
</dbReference>
<dbReference type="EMBL" id="BEXT01000001">
    <property type="protein sequence ID" value="GBC59117.1"/>
    <property type="molecule type" value="Genomic_DNA"/>
</dbReference>
<dbReference type="GO" id="GO:0016887">
    <property type="term" value="F:ATP hydrolysis activity"/>
    <property type="evidence" value="ECO:0007669"/>
    <property type="project" value="TreeGrafter"/>
</dbReference>
<dbReference type="GO" id="GO:0005524">
    <property type="term" value="F:ATP binding"/>
    <property type="evidence" value="ECO:0007669"/>
    <property type="project" value="UniProtKB-KW"/>
</dbReference>
<dbReference type="PIRSF" id="PIRSF005647">
    <property type="entry name" value="CooC"/>
    <property type="match status" value="1"/>
</dbReference>
<dbReference type="Gene3D" id="3.40.50.300">
    <property type="entry name" value="P-loop containing nucleotide triphosphate hydrolases"/>
    <property type="match status" value="1"/>
</dbReference>
<dbReference type="Proteomes" id="UP000288096">
    <property type="component" value="Unassembled WGS sequence"/>
</dbReference>
<feature type="domain" description="CobQ/CobB/MinD/ParA nucleotide binding" evidence="3">
    <location>
        <begin position="4"/>
        <end position="231"/>
    </location>
</feature>
<name>A0A401FQ66_9BACT</name>
<dbReference type="OrthoDB" id="7346657at2"/>
<reference evidence="5" key="1">
    <citation type="submission" date="2017-11" db="EMBL/GenBank/DDBJ databases">
        <authorList>
            <person name="Watanabe M."/>
            <person name="Kojima H."/>
        </authorList>
    </citation>
    <scope>NUCLEOTIDE SEQUENCE [LARGE SCALE GENOMIC DNA]</scope>
    <source>
        <strain evidence="5">Tokyo 01</strain>
    </source>
</reference>
<dbReference type="InterPro" id="IPR027417">
    <property type="entry name" value="P-loop_NTPase"/>
</dbReference>
<dbReference type="PANTHER" id="PTHR43384:SF6">
    <property type="entry name" value="SEPTUM SITE-DETERMINING PROTEIN MIND HOMOLOG, CHLOROPLASTIC"/>
    <property type="match status" value="1"/>
</dbReference>
<dbReference type="GO" id="GO:0009898">
    <property type="term" value="C:cytoplasmic side of plasma membrane"/>
    <property type="evidence" value="ECO:0007669"/>
    <property type="project" value="TreeGrafter"/>
</dbReference>
<evidence type="ECO:0000259" key="3">
    <source>
        <dbReference type="Pfam" id="PF01656"/>
    </source>
</evidence>
<comment type="caution">
    <text evidence="4">The sequence shown here is derived from an EMBL/GenBank/DDBJ whole genome shotgun (WGS) entry which is preliminary data.</text>
</comment>